<protein>
    <submittedName>
        <fullName evidence="3">DegT/DnrJ/EryC1/StrS family aminotransferase</fullName>
    </submittedName>
</protein>
<dbReference type="SUPFAM" id="SSF53383">
    <property type="entry name" value="PLP-dependent transferases"/>
    <property type="match status" value="1"/>
</dbReference>
<dbReference type="CDD" id="cd00616">
    <property type="entry name" value="AHBA_syn"/>
    <property type="match status" value="1"/>
</dbReference>
<keyword evidence="2" id="KW-0663">Pyridoxal phosphate</keyword>
<dbReference type="EMBL" id="JBHTJW010000003">
    <property type="protein sequence ID" value="MFD0930609.1"/>
    <property type="molecule type" value="Genomic_DNA"/>
</dbReference>
<name>A0ABW3GJ20_9PROT</name>
<dbReference type="InterPro" id="IPR015421">
    <property type="entry name" value="PyrdxlP-dep_Trfase_major"/>
</dbReference>
<dbReference type="Gene3D" id="3.40.640.10">
    <property type="entry name" value="Type I PLP-dependent aspartate aminotransferase-like (Major domain)"/>
    <property type="match status" value="1"/>
</dbReference>
<keyword evidence="3" id="KW-0808">Transferase</keyword>
<dbReference type="Proteomes" id="UP001597106">
    <property type="component" value="Unassembled WGS sequence"/>
</dbReference>
<gene>
    <name evidence="3" type="ORF">ACFQ1T_12555</name>
</gene>
<evidence type="ECO:0000313" key="3">
    <source>
        <dbReference type="EMBL" id="MFD0930609.1"/>
    </source>
</evidence>
<dbReference type="InterPro" id="IPR015424">
    <property type="entry name" value="PyrdxlP-dep_Trfase"/>
</dbReference>
<dbReference type="PANTHER" id="PTHR30244">
    <property type="entry name" value="TRANSAMINASE"/>
    <property type="match status" value="1"/>
</dbReference>
<dbReference type="InterPro" id="IPR015422">
    <property type="entry name" value="PyrdxlP-dep_Trfase_small"/>
</dbReference>
<dbReference type="PIRSF" id="PIRSF000390">
    <property type="entry name" value="PLP_StrS"/>
    <property type="match status" value="1"/>
</dbReference>
<dbReference type="InterPro" id="IPR000653">
    <property type="entry name" value="DegT/StrS_aminotransferase"/>
</dbReference>
<accession>A0ABW3GJ20</accession>
<evidence type="ECO:0000256" key="2">
    <source>
        <dbReference type="RuleBase" id="RU004508"/>
    </source>
</evidence>
<keyword evidence="3" id="KW-0032">Aminotransferase</keyword>
<evidence type="ECO:0000256" key="1">
    <source>
        <dbReference type="ARBA" id="ARBA00037999"/>
    </source>
</evidence>
<dbReference type="Pfam" id="PF01041">
    <property type="entry name" value="DegT_DnrJ_EryC1"/>
    <property type="match status" value="1"/>
</dbReference>
<proteinExistence type="inferred from homology"/>
<keyword evidence="4" id="KW-1185">Reference proteome</keyword>
<evidence type="ECO:0000313" key="4">
    <source>
        <dbReference type="Proteomes" id="UP001597106"/>
    </source>
</evidence>
<comment type="similarity">
    <text evidence="1 2">Belongs to the DegT/DnrJ/EryC1 family.</text>
</comment>
<dbReference type="PANTHER" id="PTHR30244:SF34">
    <property type="entry name" value="DTDP-4-AMINO-4,6-DIDEOXYGALACTOSE TRANSAMINASE"/>
    <property type="match status" value="1"/>
</dbReference>
<organism evidence="3 4">
    <name type="scientific">Methylophilus glucosoxydans</name>
    <dbReference type="NCBI Taxonomy" id="752553"/>
    <lineage>
        <taxon>Bacteria</taxon>
        <taxon>Pseudomonadati</taxon>
        <taxon>Pseudomonadota</taxon>
        <taxon>Betaproteobacteria</taxon>
        <taxon>Nitrosomonadales</taxon>
        <taxon>Methylophilaceae</taxon>
        <taxon>Methylophilus</taxon>
    </lineage>
</organism>
<dbReference type="GO" id="GO:0008483">
    <property type="term" value="F:transaminase activity"/>
    <property type="evidence" value="ECO:0007669"/>
    <property type="project" value="UniProtKB-KW"/>
</dbReference>
<reference evidence="4" key="1">
    <citation type="journal article" date="2019" name="Int. J. Syst. Evol. Microbiol.">
        <title>The Global Catalogue of Microorganisms (GCM) 10K type strain sequencing project: providing services to taxonomists for standard genome sequencing and annotation.</title>
        <authorList>
            <consortium name="The Broad Institute Genomics Platform"/>
            <consortium name="The Broad Institute Genome Sequencing Center for Infectious Disease"/>
            <person name="Wu L."/>
            <person name="Ma J."/>
        </authorList>
    </citation>
    <scope>NUCLEOTIDE SEQUENCE [LARGE SCALE GENOMIC DNA]</scope>
    <source>
        <strain evidence="4">CCUG 59685</strain>
    </source>
</reference>
<dbReference type="Gene3D" id="3.90.1150.10">
    <property type="entry name" value="Aspartate Aminotransferase, domain 1"/>
    <property type="match status" value="1"/>
</dbReference>
<dbReference type="RefSeq" id="WP_379077276.1">
    <property type="nucleotide sequence ID" value="NZ_JBHTJW010000003.1"/>
</dbReference>
<comment type="caution">
    <text evidence="3">The sequence shown here is derived from an EMBL/GenBank/DDBJ whole genome shotgun (WGS) entry which is preliminary data.</text>
</comment>
<sequence>MADQDYAGSAITLSSADYGEAEAAAMAMVLQRNAQSTGPLVPAFEQAFASWLGRKHAIAVSSSTIACLLVLRAAGIGSGDSVIAPSYSWRHLAHAIHWSGAQPVLSEIDYWSQTLAADKIEAALQRAPQARVKALLVNNTNGHPADWQALRTLARAQQWLLIEDASESIGSRYQGQLTGSFGDAAVFDFSQPSALCCGKAAMIVTDDDTLALKLRHYRQHGHDDQASLSASLRPPLDAGISELTAALGLIQLQRLPEILAKRKLVEAWYQAQISSFEGIKPPYIAPGVDEVHWMLYCVHLGTRFSASSRDAMVEDMSTELVEAAAYCRPLHLQRAYVEHYGMRKGHLLVTEKVADRAIALPFHGGLTEDQIAFIVKTAKDASINVGAGAAIYL</sequence>